<evidence type="ECO:0000259" key="3">
    <source>
        <dbReference type="Pfam" id="PF21447"/>
    </source>
</evidence>
<dbReference type="PANTHER" id="PTHR30005">
    <property type="entry name" value="EXOPOLYPHOSPHATASE"/>
    <property type="match status" value="1"/>
</dbReference>
<feature type="domain" description="Ppx/GppA phosphatase C-terminal" evidence="3">
    <location>
        <begin position="318"/>
        <end position="471"/>
    </location>
</feature>
<dbReference type="Gene3D" id="3.30.420.40">
    <property type="match status" value="1"/>
</dbReference>
<sequence length="502" mass="57119">MDRIGIVDIGPSSLRLMLTEVDENGYFKIIDELKTSIRLGHDLVNEYCISNDNFKTIISTLRAYKSLCTVSGASKIFAVATESLRDAKNKDLLLNLIKDELDIDIRVLSCEEEINYNFLGIRKSISITNSLMVEVAGTDTHIAWIKGDDIIKSITLPIGSVNFTYHFNLHDRIIPQDLTTALEFIDELLDEVHWLKDTKFDSIIGIASTIRNVGKIDRVRKRYPFDIPHNYELSDLDVQEIFNLLKCKDYKQRQKLEGIEPELADIIVGGTAIFKKIANIVHCSKIIISGRGLREGLMYEYLEKTYTIPKDILDYSLNGILNTLNGNINHAKNVFNITLNLFEALKPLHKLGDEFYNIIKTSTMLHDSGISINYYNHHKHSFYIILNSYINGLTHKELLMSAAIAASHRFNRYQTPISPFSSIINQLDFKNVNYIGVLVKIAEGLDRSLVGAIKELKVSYDEEDVTIDVSSDIDVDFEIRQALRASEKFKEVYNKNLVIKAI</sequence>
<evidence type="ECO:0000256" key="1">
    <source>
        <dbReference type="ARBA" id="ARBA00007125"/>
    </source>
</evidence>
<dbReference type="InterPro" id="IPR043129">
    <property type="entry name" value="ATPase_NBD"/>
</dbReference>
<evidence type="ECO:0000313" key="4">
    <source>
        <dbReference type="EMBL" id="TGY43366.1"/>
    </source>
</evidence>
<dbReference type="Gene3D" id="1.10.3210.10">
    <property type="entry name" value="Hypothetical protein af1432"/>
    <property type="match status" value="1"/>
</dbReference>
<dbReference type="Proteomes" id="UP000306888">
    <property type="component" value="Unassembled WGS sequence"/>
</dbReference>
<dbReference type="InterPro" id="IPR048950">
    <property type="entry name" value="Ppx_GppA_C"/>
</dbReference>
<dbReference type="PANTHER" id="PTHR30005:SF0">
    <property type="entry name" value="RETROGRADE REGULATION PROTEIN 2"/>
    <property type="match status" value="1"/>
</dbReference>
<dbReference type="CDD" id="cd24052">
    <property type="entry name" value="ASKHA_NBD_HpPPX-GppA-like"/>
    <property type="match status" value="1"/>
</dbReference>
<evidence type="ECO:0000259" key="2">
    <source>
        <dbReference type="Pfam" id="PF02541"/>
    </source>
</evidence>
<dbReference type="InterPro" id="IPR050273">
    <property type="entry name" value="GppA/Ppx_hydrolase"/>
</dbReference>
<feature type="domain" description="Ppx/GppA phosphatase N-terminal" evidence="2">
    <location>
        <begin position="24"/>
        <end position="304"/>
    </location>
</feature>
<dbReference type="SUPFAM" id="SSF109604">
    <property type="entry name" value="HD-domain/PDEase-like"/>
    <property type="match status" value="1"/>
</dbReference>
<comment type="caution">
    <text evidence="4">The sequence shown here is derived from an EMBL/GenBank/DDBJ whole genome shotgun (WGS) entry which is preliminary data.</text>
</comment>
<dbReference type="RefSeq" id="WP_136003575.1">
    <property type="nucleotide sequence ID" value="NZ_SRYR01000001.1"/>
</dbReference>
<dbReference type="InterPro" id="IPR003695">
    <property type="entry name" value="Ppx_GppA_N"/>
</dbReference>
<accession>A0A4S2DM26</accession>
<dbReference type="SUPFAM" id="SSF53067">
    <property type="entry name" value="Actin-like ATPase domain"/>
    <property type="match status" value="2"/>
</dbReference>
<dbReference type="EMBL" id="SRYR01000001">
    <property type="protein sequence ID" value="TGY43366.1"/>
    <property type="molecule type" value="Genomic_DNA"/>
</dbReference>
<name>A0A4S2DM26_9CLOT</name>
<keyword evidence="5" id="KW-1185">Reference proteome</keyword>
<dbReference type="Pfam" id="PF02541">
    <property type="entry name" value="Ppx-GppA"/>
    <property type="match status" value="1"/>
</dbReference>
<proteinExistence type="inferred from homology"/>
<dbReference type="AlphaFoldDB" id="A0A4S2DM26"/>
<reference evidence="4 5" key="1">
    <citation type="submission" date="2019-04" db="EMBL/GenBank/DDBJ databases">
        <title>Microbes associate with the intestines of laboratory mice.</title>
        <authorList>
            <person name="Navarre W."/>
            <person name="Wong E."/>
            <person name="Huang K."/>
            <person name="Tropini C."/>
            <person name="Ng K."/>
            <person name="Yu B."/>
        </authorList>
    </citation>
    <scope>NUCLEOTIDE SEQUENCE [LARGE SCALE GENOMIC DNA]</scope>
    <source>
        <strain evidence="4 5">NM50_B9-20</strain>
    </source>
</reference>
<dbReference type="Pfam" id="PF21447">
    <property type="entry name" value="Ppx-GppA_III"/>
    <property type="match status" value="1"/>
</dbReference>
<dbReference type="GO" id="GO:0006357">
    <property type="term" value="P:regulation of transcription by RNA polymerase II"/>
    <property type="evidence" value="ECO:0007669"/>
    <property type="project" value="TreeGrafter"/>
</dbReference>
<dbReference type="OrthoDB" id="9807195at2"/>
<evidence type="ECO:0000313" key="5">
    <source>
        <dbReference type="Proteomes" id="UP000306888"/>
    </source>
</evidence>
<comment type="similarity">
    <text evidence="1">Belongs to the GppA/Ppx family.</text>
</comment>
<organism evidence="4 5">
    <name type="scientific">Clostridium sartagoforme</name>
    <dbReference type="NCBI Taxonomy" id="84031"/>
    <lineage>
        <taxon>Bacteria</taxon>
        <taxon>Bacillati</taxon>
        <taxon>Bacillota</taxon>
        <taxon>Clostridia</taxon>
        <taxon>Eubacteriales</taxon>
        <taxon>Clostridiaceae</taxon>
        <taxon>Clostridium</taxon>
    </lineage>
</organism>
<gene>
    <name evidence="4" type="ORF">E5347_00725</name>
</gene>
<protein>
    <submittedName>
        <fullName evidence="4">Ppx/GppA family phosphatase</fullName>
    </submittedName>
</protein>
<dbReference type="Gene3D" id="3.30.420.150">
    <property type="entry name" value="Exopolyphosphatase. Domain 2"/>
    <property type="match status" value="1"/>
</dbReference>